<feature type="region of interest" description="Disordered" evidence="1">
    <location>
        <begin position="32"/>
        <end position="54"/>
    </location>
</feature>
<sequence length="125" mass="14521">MSKIPDCDRCLLFSQQLYYVCAVHPEGVEGDECPDFRPDPEIDEEEEEKPWSPAGHFWYGDNLLPDRLWRPSKEEQEKIIETHPLFTGLCPNCSHVFSTNPPTGAPWHCPACDWREDSPIYNRTE</sequence>
<accession>A0AAW9QZ42</accession>
<evidence type="ECO:0000256" key="1">
    <source>
        <dbReference type="SAM" id="MobiDB-lite"/>
    </source>
</evidence>
<keyword evidence="3" id="KW-1185">Reference proteome</keyword>
<proteinExistence type="predicted"/>
<evidence type="ECO:0000313" key="2">
    <source>
        <dbReference type="EMBL" id="MEG3440037.1"/>
    </source>
</evidence>
<evidence type="ECO:0008006" key="4">
    <source>
        <dbReference type="Google" id="ProtNLM"/>
    </source>
</evidence>
<gene>
    <name evidence="2" type="ORF">V0288_23110</name>
</gene>
<protein>
    <recommendedName>
        <fullName evidence="4">Cysteine-rich CPCC domain-containing protein</fullName>
    </recommendedName>
</protein>
<evidence type="ECO:0000313" key="3">
    <source>
        <dbReference type="Proteomes" id="UP001328733"/>
    </source>
</evidence>
<dbReference type="RefSeq" id="WP_332867508.1">
    <property type="nucleotide sequence ID" value="NZ_JBAFSM010000071.1"/>
</dbReference>
<organism evidence="2 3">
    <name type="scientific">Pannus brasiliensis CCIBt3594</name>
    <dbReference type="NCBI Taxonomy" id="1427578"/>
    <lineage>
        <taxon>Bacteria</taxon>
        <taxon>Bacillati</taxon>
        <taxon>Cyanobacteriota</taxon>
        <taxon>Cyanophyceae</taxon>
        <taxon>Oscillatoriophycideae</taxon>
        <taxon>Chroococcales</taxon>
        <taxon>Microcystaceae</taxon>
        <taxon>Pannus</taxon>
    </lineage>
</organism>
<comment type="caution">
    <text evidence="2">The sequence shown here is derived from an EMBL/GenBank/DDBJ whole genome shotgun (WGS) entry which is preliminary data.</text>
</comment>
<name>A0AAW9QZ42_9CHRO</name>
<dbReference type="AlphaFoldDB" id="A0AAW9QZ42"/>
<dbReference type="Proteomes" id="UP001328733">
    <property type="component" value="Unassembled WGS sequence"/>
</dbReference>
<reference evidence="2 3" key="1">
    <citation type="submission" date="2024-01" db="EMBL/GenBank/DDBJ databases">
        <title>Genomic insights into the taxonomy and metabolism of the cyanobacterium Pannus brasiliensis CCIBt3594.</title>
        <authorList>
            <person name="Machado M."/>
            <person name="Botero N.B."/>
            <person name="Andreote A.P.D."/>
            <person name="Feitosa A.M.T."/>
            <person name="Popin R."/>
            <person name="Sivonen K."/>
            <person name="Fiore M.F."/>
        </authorList>
    </citation>
    <scope>NUCLEOTIDE SEQUENCE [LARGE SCALE GENOMIC DNA]</scope>
    <source>
        <strain evidence="2 3">CCIBt3594</strain>
    </source>
</reference>
<dbReference type="EMBL" id="JBAFSM010000071">
    <property type="protein sequence ID" value="MEG3440037.1"/>
    <property type="molecule type" value="Genomic_DNA"/>
</dbReference>